<dbReference type="OrthoDB" id="10070851at2759"/>
<evidence type="ECO:0000313" key="1">
    <source>
        <dbReference type="EMBL" id="GBP48335.1"/>
    </source>
</evidence>
<dbReference type="Proteomes" id="UP000299102">
    <property type="component" value="Unassembled WGS sequence"/>
</dbReference>
<evidence type="ECO:0000313" key="2">
    <source>
        <dbReference type="Proteomes" id="UP000299102"/>
    </source>
</evidence>
<organism evidence="1 2">
    <name type="scientific">Eumeta variegata</name>
    <name type="common">Bagworm moth</name>
    <name type="synonym">Eumeta japonica</name>
    <dbReference type="NCBI Taxonomy" id="151549"/>
    <lineage>
        <taxon>Eukaryota</taxon>
        <taxon>Metazoa</taxon>
        <taxon>Ecdysozoa</taxon>
        <taxon>Arthropoda</taxon>
        <taxon>Hexapoda</taxon>
        <taxon>Insecta</taxon>
        <taxon>Pterygota</taxon>
        <taxon>Neoptera</taxon>
        <taxon>Endopterygota</taxon>
        <taxon>Lepidoptera</taxon>
        <taxon>Glossata</taxon>
        <taxon>Ditrysia</taxon>
        <taxon>Tineoidea</taxon>
        <taxon>Psychidae</taxon>
        <taxon>Oiketicinae</taxon>
        <taxon>Eumeta</taxon>
    </lineage>
</organism>
<comment type="caution">
    <text evidence="1">The sequence shown here is derived from an EMBL/GenBank/DDBJ whole genome shotgun (WGS) entry which is preliminary data.</text>
</comment>
<sequence>MSSQRDSRFEIDAFIPRKEVQGCVRPLTFFYSDASADGVKERSLVLRSRSHDRLRQNATMSHAFSSISEGFNSTAYELHPHVIFFFIFFYHRPHFFGYPAHYPLRARPLVATVTSLSHGTRYIELLFRAYRPPADKITTKSDYRIYRFRIVSPC</sequence>
<gene>
    <name evidence="1" type="ORF">EVAR_34828_1</name>
</gene>
<reference evidence="1 2" key="1">
    <citation type="journal article" date="2019" name="Commun. Biol.">
        <title>The bagworm genome reveals a unique fibroin gene that provides high tensile strength.</title>
        <authorList>
            <person name="Kono N."/>
            <person name="Nakamura H."/>
            <person name="Ohtoshi R."/>
            <person name="Tomita M."/>
            <person name="Numata K."/>
            <person name="Arakawa K."/>
        </authorList>
    </citation>
    <scope>NUCLEOTIDE SEQUENCE [LARGE SCALE GENOMIC DNA]</scope>
</reference>
<protein>
    <submittedName>
        <fullName evidence="1">Uncharacterized protein</fullName>
    </submittedName>
</protein>
<dbReference type="EMBL" id="BGZK01000521">
    <property type="protein sequence ID" value="GBP48335.1"/>
    <property type="molecule type" value="Genomic_DNA"/>
</dbReference>
<dbReference type="AlphaFoldDB" id="A0A4C1WDY4"/>
<name>A0A4C1WDY4_EUMVA</name>
<keyword evidence="2" id="KW-1185">Reference proteome</keyword>
<accession>A0A4C1WDY4</accession>
<proteinExistence type="predicted"/>